<protein>
    <submittedName>
        <fullName evidence="4">Uncharacterized protein</fullName>
    </submittedName>
</protein>
<dbReference type="Gene3D" id="2.40.110.10">
    <property type="entry name" value="Butyryl-CoA Dehydrogenase, subunit A, domain 2"/>
    <property type="match status" value="1"/>
</dbReference>
<dbReference type="GO" id="GO:0005504">
    <property type="term" value="F:fatty acid binding"/>
    <property type="evidence" value="ECO:0007669"/>
    <property type="project" value="TreeGrafter"/>
</dbReference>
<dbReference type="PANTHER" id="PTHR10909">
    <property type="entry name" value="ELECTRON TRANSPORT OXIDOREDUCTASE"/>
    <property type="match status" value="1"/>
</dbReference>
<dbReference type="InterPro" id="IPR046373">
    <property type="entry name" value="Acyl-CoA_Oxase/DH_mid-dom_sf"/>
</dbReference>
<keyword evidence="2" id="KW-0285">Flavoprotein</keyword>
<evidence type="ECO:0000256" key="2">
    <source>
        <dbReference type="ARBA" id="ARBA00022630"/>
    </source>
</evidence>
<organism evidence="4 5">
    <name type="scientific">Trichostrongylus colubriformis</name>
    <name type="common">Black scour worm</name>
    <dbReference type="NCBI Taxonomy" id="6319"/>
    <lineage>
        <taxon>Eukaryota</taxon>
        <taxon>Metazoa</taxon>
        <taxon>Ecdysozoa</taxon>
        <taxon>Nematoda</taxon>
        <taxon>Chromadorea</taxon>
        <taxon>Rhabditida</taxon>
        <taxon>Rhabditina</taxon>
        <taxon>Rhabditomorpha</taxon>
        <taxon>Strongyloidea</taxon>
        <taxon>Trichostrongylidae</taxon>
        <taxon>Trichostrongylus</taxon>
    </lineage>
</organism>
<dbReference type="GO" id="GO:0033540">
    <property type="term" value="P:fatty acid beta-oxidation using acyl-CoA oxidase"/>
    <property type="evidence" value="ECO:0007669"/>
    <property type="project" value="TreeGrafter"/>
</dbReference>
<dbReference type="GO" id="GO:0003997">
    <property type="term" value="F:acyl-CoA oxidase activity"/>
    <property type="evidence" value="ECO:0007669"/>
    <property type="project" value="InterPro"/>
</dbReference>
<comment type="cofactor">
    <cofactor evidence="1">
        <name>FAD</name>
        <dbReference type="ChEBI" id="CHEBI:57692"/>
    </cofactor>
</comment>
<evidence type="ECO:0000313" key="4">
    <source>
        <dbReference type="EMBL" id="KAK5986610.1"/>
    </source>
</evidence>
<keyword evidence="5" id="KW-1185">Reference proteome</keyword>
<evidence type="ECO:0000313" key="5">
    <source>
        <dbReference type="Proteomes" id="UP001331761"/>
    </source>
</evidence>
<dbReference type="InterPro" id="IPR012258">
    <property type="entry name" value="Acyl-CoA_oxidase"/>
</dbReference>
<dbReference type="GO" id="GO:0055088">
    <property type="term" value="P:lipid homeostasis"/>
    <property type="evidence" value="ECO:0007669"/>
    <property type="project" value="TreeGrafter"/>
</dbReference>
<dbReference type="GO" id="GO:0005777">
    <property type="term" value="C:peroxisome"/>
    <property type="evidence" value="ECO:0007669"/>
    <property type="project" value="InterPro"/>
</dbReference>
<comment type="caution">
    <text evidence="4">The sequence shown here is derived from an EMBL/GenBank/DDBJ whole genome shotgun (WGS) entry which is preliminary data.</text>
</comment>
<dbReference type="Proteomes" id="UP001331761">
    <property type="component" value="Unassembled WGS sequence"/>
</dbReference>
<keyword evidence="3" id="KW-0274">FAD</keyword>
<dbReference type="SUPFAM" id="SSF56645">
    <property type="entry name" value="Acyl-CoA dehydrogenase NM domain-like"/>
    <property type="match status" value="1"/>
</dbReference>
<name>A0AAN8FYD9_TRICO</name>
<dbReference type="PANTHER" id="PTHR10909:SF351">
    <property type="entry name" value="ACYL-COENZYME A OXIDASE"/>
    <property type="match status" value="1"/>
</dbReference>
<dbReference type="InterPro" id="IPR009100">
    <property type="entry name" value="AcylCoA_DH/oxidase_NM_dom_sf"/>
</dbReference>
<proteinExistence type="predicted"/>
<reference evidence="4 5" key="1">
    <citation type="submission" date="2019-10" db="EMBL/GenBank/DDBJ databases">
        <title>Assembly and Annotation for the nematode Trichostrongylus colubriformis.</title>
        <authorList>
            <person name="Martin J."/>
        </authorList>
    </citation>
    <scope>NUCLEOTIDE SEQUENCE [LARGE SCALE GENOMIC DNA]</scope>
    <source>
        <strain evidence="4">G859</strain>
        <tissue evidence="4">Whole worm</tissue>
    </source>
</reference>
<evidence type="ECO:0000256" key="3">
    <source>
        <dbReference type="ARBA" id="ARBA00022827"/>
    </source>
</evidence>
<dbReference type="EMBL" id="WIXE01000417">
    <property type="protein sequence ID" value="KAK5986610.1"/>
    <property type="molecule type" value="Genomic_DNA"/>
</dbReference>
<sequence length="125" mass="14572">PKLCTTYSRWWPGALGKSSNYAIVVAQLYTKGVCYGPHPFIVQLRDLETHQPLKGVRVGDIGPKFGFNSSDNGFLLFENYRIPRQNMLMRYAKVSFWIMYFECTASNQYYGTRFTHSLYVLIYNF</sequence>
<dbReference type="AlphaFoldDB" id="A0AAN8FYD9"/>
<evidence type="ECO:0000256" key="1">
    <source>
        <dbReference type="ARBA" id="ARBA00001974"/>
    </source>
</evidence>
<feature type="non-terminal residue" evidence="4">
    <location>
        <position position="1"/>
    </location>
</feature>
<accession>A0AAN8FYD9</accession>
<dbReference type="GO" id="GO:0071949">
    <property type="term" value="F:FAD binding"/>
    <property type="evidence" value="ECO:0007669"/>
    <property type="project" value="InterPro"/>
</dbReference>
<gene>
    <name evidence="4" type="ORF">GCK32_021329</name>
</gene>